<gene>
    <name evidence="1" type="ORF">FYJ75_03895</name>
</gene>
<dbReference type="EMBL" id="VUNI01000004">
    <property type="protein sequence ID" value="MST74180.1"/>
    <property type="molecule type" value="Genomic_DNA"/>
</dbReference>
<dbReference type="RefSeq" id="WP_154429052.1">
    <property type="nucleotide sequence ID" value="NZ_VUNI01000004.1"/>
</dbReference>
<accession>A0A6L5YP59</accession>
<evidence type="ECO:0000313" key="1">
    <source>
        <dbReference type="EMBL" id="MST74180.1"/>
    </source>
</evidence>
<dbReference type="Pfam" id="PF12993">
    <property type="entry name" value="DUF3877"/>
    <property type="match status" value="1"/>
</dbReference>
<reference evidence="1 2" key="1">
    <citation type="submission" date="2019-08" db="EMBL/GenBank/DDBJ databases">
        <title>In-depth cultivation of the pig gut microbiome towards novel bacterial diversity and tailored functional studies.</title>
        <authorList>
            <person name="Wylensek D."/>
            <person name="Hitch T.C.A."/>
            <person name="Clavel T."/>
        </authorList>
    </citation>
    <scope>NUCLEOTIDE SEQUENCE [LARGE SCALE GENOMIC DNA]</scope>
    <source>
        <strain evidence="1 2">MUC/MUC-530-WT-4D</strain>
    </source>
</reference>
<proteinExistence type="predicted"/>
<dbReference type="InterPro" id="IPR024539">
    <property type="entry name" value="DUF3877"/>
</dbReference>
<protein>
    <submittedName>
        <fullName evidence="1">Uncharacterized protein</fullName>
    </submittedName>
</protein>
<name>A0A6L5YP59_9FIRM</name>
<dbReference type="AlphaFoldDB" id="A0A6L5YP59"/>
<keyword evidence="2" id="KW-1185">Reference proteome</keyword>
<dbReference type="Proteomes" id="UP000474024">
    <property type="component" value="Unassembled WGS sequence"/>
</dbReference>
<sequence length="177" mass="21286">MGYEQLERSLIDIMKEEQAKLGYRKEQVRLYYPLSSLNHFFDAEDNTEDMQKRLSDLPESLTEKLGEISVSHVKDRFCFHIPEEGSEYVHAHMQENEFIKTLVELLQQHHVTIEQIKALFDQHSDHVIMEEINNGEFDYLLRFADDKEDPYYYCFKDEGCHMIYHRFLPADYEDFDF</sequence>
<comment type="caution">
    <text evidence="1">The sequence shown here is derived from an EMBL/GenBank/DDBJ whole genome shotgun (WGS) entry which is preliminary data.</text>
</comment>
<organism evidence="1 2">
    <name type="scientific">Roseburia porci</name>
    <dbReference type="NCBI Taxonomy" id="2605790"/>
    <lineage>
        <taxon>Bacteria</taxon>
        <taxon>Bacillati</taxon>
        <taxon>Bacillota</taxon>
        <taxon>Clostridia</taxon>
        <taxon>Lachnospirales</taxon>
        <taxon>Lachnospiraceae</taxon>
        <taxon>Roseburia</taxon>
    </lineage>
</organism>
<evidence type="ECO:0000313" key="2">
    <source>
        <dbReference type="Proteomes" id="UP000474024"/>
    </source>
</evidence>